<dbReference type="CDD" id="cd07379">
    <property type="entry name" value="MPP_239FB"/>
    <property type="match status" value="1"/>
</dbReference>
<keyword evidence="9" id="KW-1185">Reference proteome</keyword>
<dbReference type="PROSITE" id="PS50222">
    <property type="entry name" value="EF_HAND_2"/>
    <property type="match status" value="1"/>
</dbReference>
<feature type="compositionally biased region" description="Basic and acidic residues" evidence="5">
    <location>
        <begin position="26"/>
        <end position="40"/>
    </location>
</feature>
<feature type="region of interest" description="Disordered" evidence="5">
    <location>
        <begin position="1"/>
        <end position="40"/>
    </location>
</feature>
<evidence type="ECO:0000256" key="5">
    <source>
        <dbReference type="SAM" id="MobiDB-lite"/>
    </source>
</evidence>
<dbReference type="InterPro" id="IPR029052">
    <property type="entry name" value="Metallo-depent_PP-like"/>
</dbReference>
<dbReference type="Pfam" id="PF00149">
    <property type="entry name" value="Metallophos"/>
    <property type="match status" value="1"/>
</dbReference>
<dbReference type="PROSITE" id="PS00018">
    <property type="entry name" value="EF_HAND_1"/>
    <property type="match status" value="1"/>
</dbReference>
<dbReference type="Proteomes" id="UP001178507">
    <property type="component" value="Unassembled WGS sequence"/>
</dbReference>
<dbReference type="InterPro" id="IPR005821">
    <property type="entry name" value="Ion_trans_dom"/>
</dbReference>
<feature type="transmembrane region" description="Helical" evidence="6">
    <location>
        <begin position="126"/>
        <end position="147"/>
    </location>
</feature>
<keyword evidence="3 6" id="KW-1133">Transmembrane helix</keyword>
<gene>
    <name evidence="8" type="ORF">EVOR1521_LOCUS21669</name>
</gene>
<evidence type="ECO:0000256" key="2">
    <source>
        <dbReference type="ARBA" id="ARBA00022692"/>
    </source>
</evidence>
<dbReference type="GO" id="GO:0016787">
    <property type="term" value="F:hydrolase activity"/>
    <property type="evidence" value="ECO:0007669"/>
    <property type="project" value="InterPro"/>
</dbReference>
<dbReference type="InterPro" id="IPR018247">
    <property type="entry name" value="EF_Hand_1_Ca_BS"/>
</dbReference>
<dbReference type="GO" id="GO:0005509">
    <property type="term" value="F:calcium ion binding"/>
    <property type="evidence" value="ECO:0007669"/>
    <property type="project" value="InterPro"/>
</dbReference>
<dbReference type="GO" id="GO:0016020">
    <property type="term" value="C:membrane"/>
    <property type="evidence" value="ECO:0007669"/>
    <property type="project" value="UniProtKB-SubCell"/>
</dbReference>
<accession>A0AA36N3W4</accession>
<dbReference type="EMBL" id="CAUJNA010003276">
    <property type="protein sequence ID" value="CAJ1397715.1"/>
    <property type="molecule type" value="Genomic_DNA"/>
</dbReference>
<feature type="compositionally biased region" description="Low complexity" evidence="5">
    <location>
        <begin position="583"/>
        <end position="605"/>
    </location>
</feature>
<dbReference type="Pfam" id="PF00520">
    <property type="entry name" value="Ion_trans"/>
    <property type="match status" value="1"/>
</dbReference>
<dbReference type="SUPFAM" id="SSF81324">
    <property type="entry name" value="Voltage-gated potassium channels"/>
    <property type="match status" value="1"/>
</dbReference>
<evidence type="ECO:0000313" key="8">
    <source>
        <dbReference type="EMBL" id="CAJ1397715.1"/>
    </source>
</evidence>
<evidence type="ECO:0000256" key="4">
    <source>
        <dbReference type="ARBA" id="ARBA00023136"/>
    </source>
</evidence>
<dbReference type="GO" id="GO:0005216">
    <property type="term" value="F:monoatomic ion channel activity"/>
    <property type="evidence" value="ECO:0007669"/>
    <property type="project" value="InterPro"/>
</dbReference>
<feature type="region of interest" description="Disordered" evidence="5">
    <location>
        <begin position="583"/>
        <end position="608"/>
    </location>
</feature>
<evidence type="ECO:0000256" key="3">
    <source>
        <dbReference type="ARBA" id="ARBA00022989"/>
    </source>
</evidence>
<organism evidence="8 9">
    <name type="scientific">Effrenium voratum</name>
    <dbReference type="NCBI Taxonomy" id="2562239"/>
    <lineage>
        <taxon>Eukaryota</taxon>
        <taxon>Sar</taxon>
        <taxon>Alveolata</taxon>
        <taxon>Dinophyceae</taxon>
        <taxon>Suessiales</taxon>
        <taxon>Symbiodiniaceae</taxon>
        <taxon>Effrenium</taxon>
    </lineage>
</organism>
<dbReference type="Gene3D" id="3.60.21.10">
    <property type="match status" value="1"/>
</dbReference>
<protein>
    <recommendedName>
        <fullName evidence="7">EF-hand domain-containing protein</fullName>
    </recommendedName>
</protein>
<comment type="subcellular location">
    <subcellularLocation>
        <location evidence="1">Membrane</location>
        <topology evidence="1">Multi-pass membrane protein</topology>
    </subcellularLocation>
</comment>
<evidence type="ECO:0000256" key="1">
    <source>
        <dbReference type="ARBA" id="ARBA00004141"/>
    </source>
</evidence>
<keyword evidence="4 6" id="KW-0472">Membrane</keyword>
<dbReference type="Gene3D" id="1.10.287.70">
    <property type="match status" value="1"/>
</dbReference>
<dbReference type="PANTHER" id="PTHR12905">
    <property type="entry name" value="METALLOPHOSPHOESTERASE"/>
    <property type="match status" value="1"/>
</dbReference>
<feature type="region of interest" description="Disordered" evidence="5">
    <location>
        <begin position="379"/>
        <end position="400"/>
    </location>
</feature>
<name>A0AA36N3W4_9DINO</name>
<evidence type="ECO:0000259" key="7">
    <source>
        <dbReference type="PROSITE" id="PS50222"/>
    </source>
</evidence>
<feature type="region of interest" description="Disordered" evidence="5">
    <location>
        <begin position="474"/>
        <end position="513"/>
    </location>
</feature>
<dbReference type="InterPro" id="IPR051693">
    <property type="entry name" value="UPF0046_metallophosphoest"/>
</dbReference>
<feature type="transmembrane region" description="Helical" evidence="6">
    <location>
        <begin position="275"/>
        <end position="301"/>
    </location>
</feature>
<feature type="transmembrane region" description="Helical" evidence="6">
    <location>
        <begin position="202"/>
        <end position="222"/>
    </location>
</feature>
<feature type="transmembrane region" description="Helical" evidence="6">
    <location>
        <begin position="57"/>
        <end position="75"/>
    </location>
</feature>
<dbReference type="PANTHER" id="PTHR12905:SF0">
    <property type="entry name" value="CALCINEURIN-LIKE PHOSPHOESTERASE DOMAIN-CONTAINING PROTEIN"/>
    <property type="match status" value="1"/>
</dbReference>
<evidence type="ECO:0000313" key="9">
    <source>
        <dbReference type="Proteomes" id="UP001178507"/>
    </source>
</evidence>
<dbReference type="AlphaFoldDB" id="A0AA36N3W4"/>
<proteinExistence type="predicted"/>
<dbReference type="InterPro" id="IPR027359">
    <property type="entry name" value="Volt_channel_dom_sf"/>
</dbReference>
<dbReference type="Gene3D" id="1.20.120.350">
    <property type="entry name" value="Voltage-gated potassium channels. Chain C"/>
    <property type="match status" value="1"/>
</dbReference>
<keyword evidence="2 6" id="KW-0812">Transmembrane</keyword>
<evidence type="ECO:0000256" key="6">
    <source>
        <dbReference type="SAM" id="Phobius"/>
    </source>
</evidence>
<comment type="caution">
    <text evidence="8">The sequence shown here is derived from an EMBL/GenBank/DDBJ whole genome shotgun (WGS) entry which is preliminary data.</text>
</comment>
<dbReference type="InterPro" id="IPR002048">
    <property type="entry name" value="EF_hand_dom"/>
</dbReference>
<dbReference type="SUPFAM" id="SSF56300">
    <property type="entry name" value="Metallo-dependent phosphatases"/>
    <property type="match status" value="1"/>
</dbReference>
<dbReference type="InterPro" id="IPR004843">
    <property type="entry name" value="Calcineurin-like_PHP"/>
</dbReference>
<sequence length="909" mass="100812">MDDGFNLLPQVSGTGSDGTGSQQAKPPREPESTAPEEKRTGDGCFARLANNERFQHITLGVIVLNALWIFVDVQWNHSALRGEDGRLPLEPYSIAVENAFCTYFTLEVICRFLAFRKFRYCFIDAWFVFDLTLVIFMVLETWVLALIELASGGFNAGGGVLSNLSSFRLLRLLRLTRVARLMRFFPELLTLVKGMVRAMQSVGFILLFMVVVTYVFAIVFTSQLGEWDYVPPADAEDPTAKELFGDMGSSMMTLFTNGVLVDDLTFTLTEIRKEILALMWAFMVFIIISGMTLLNMLIGVLCQVIEDSSREEAEARQLHELKMCLVEAFQATDESQDGLINEEEWAKIATNKKVQAALLKLGVEDSMMEERLKQMQESLFGRRNGTEAAEAEAAEEPERQDGLSFEEFVDQVADLRMDTPASAMEVEMLMSDLATEHKTLRRRLAYMEAELRKIAGIREETCVRAPVEERQRIDGLVSSFSAPSPYRSQGDEHGAETPQAEAGSHRGLTNRKSNLKRQEQTLMARLAVSFAAILLWAAASNAANAPDISKGHVTVGANQTGAKKPGTNDRSLLNVKRMGGAASNATNATNAPNATNATNASNTLNGGEVTVGANETAAKKPGSQDRSLLNVKRMGKVTILHVSDTHGLHWQVGNLPNADIFIHSGDVGQSGSDGEFGDFNNWLGSIKGKFKHMFLIAGNHDFWNTNWRLNQGWLSPGAAWDPNYFQYKFTNAQVLKHEMVQVMGLNIWGDGWKPQRGDSDPGNNYQDLPWGIDVLVTHEAPYGIFDQTGGGNWGSSHDLLAAIWEKKPKVHLFGHIHEQRGHWDKTASGWYAGGSEYRPNLWNPQVFKPNVPPPQNYPVEVESNNAMANQPLVDNSWGAGMSAQHLVGRPRLITGQLCTDGWHFSSWIP</sequence>
<reference evidence="8" key="1">
    <citation type="submission" date="2023-08" db="EMBL/GenBank/DDBJ databases">
        <authorList>
            <person name="Chen Y."/>
            <person name="Shah S."/>
            <person name="Dougan E. K."/>
            <person name="Thang M."/>
            <person name="Chan C."/>
        </authorList>
    </citation>
    <scope>NUCLEOTIDE SEQUENCE</scope>
</reference>
<feature type="domain" description="EF-hand" evidence="7">
    <location>
        <begin position="320"/>
        <end position="355"/>
    </location>
</feature>